<sequence>MLEEAAEQVQQEYEAPPKSQIGGAGEDARSQAPSVTPSQLKDVFPTMSQFSKMSGKTYISMLHHQLEDERQARLRLEKELQELRKVSEQINSNIDQIKIDHDRLLQKGHE</sequence>
<reference evidence="3" key="1">
    <citation type="submission" date="2021-01" db="EMBL/GenBank/DDBJ databases">
        <authorList>
            <person name="Corre E."/>
            <person name="Pelletier E."/>
            <person name="Niang G."/>
            <person name="Scheremetjew M."/>
            <person name="Finn R."/>
            <person name="Kale V."/>
            <person name="Holt S."/>
            <person name="Cochrane G."/>
            <person name="Meng A."/>
            <person name="Brown T."/>
            <person name="Cohen L."/>
        </authorList>
    </citation>
    <scope>NUCLEOTIDE SEQUENCE</scope>
    <source>
        <strain evidence="3">S3</strain>
    </source>
</reference>
<dbReference type="AlphaFoldDB" id="A0A7S3IQF0"/>
<dbReference type="EMBL" id="HBIH01025953">
    <property type="protein sequence ID" value="CAE0329798.1"/>
    <property type="molecule type" value="Transcribed_RNA"/>
</dbReference>
<evidence type="ECO:0000313" key="3">
    <source>
        <dbReference type="EMBL" id="CAE0329798.1"/>
    </source>
</evidence>
<protein>
    <submittedName>
        <fullName evidence="3">Uncharacterized protein</fullName>
    </submittedName>
</protein>
<gene>
    <name evidence="3" type="ORF">SINC0208_LOCUS10428</name>
</gene>
<feature type="region of interest" description="Disordered" evidence="2">
    <location>
        <begin position="1"/>
        <end position="42"/>
    </location>
</feature>
<accession>A0A7S3IQF0</accession>
<keyword evidence="1" id="KW-0175">Coiled coil</keyword>
<evidence type="ECO:0000256" key="1">
    <source>
        <dbReference type="SAM" id="Coils"/>
    </source>
</evidence>
<proteinExistence type="predicted"/>
<organism evidence="3">
    <name type="scientific">Strombidium inclinatum</name>
    <dbReference type="NCBI Taxonomy" id="197538"/>
    <lineage>
        <taxon>Eukaryota</taxon>
        <taxon>Sar</taxon>
        <taxon>Alveolata</taxon>
        <taxon>Ciliophora</taxon>
        <taxon>Intramacronucleata</taxon>
        <taxon>Spirotrichea</taxon>
        <taxon>Oligotrichia</taxon>
        <taxon>Strombidiidae</taxon>
        <taxon>Strombidium</taxon>
    </lineage>
</organism>
<name>A0A7S3IQF0_9SPIT</name>
<feature type="coiled-coil region" evidence="1">
    <location>
        <begin position="59"/>
        <end position="100"/>
    </location>
</feature>
<evidence type="ECO:0000256" key="2">
    <source>
        <dbReference type="SAM" id="MobiDB-lite"/>
    </source>
</evidence>